<feature type="repeat" description="WD" evidence="3">
    <location>
        <begin position="82"/>
        <end position="123"/>
    </location>
</feature>
<dbReference type="Pfam" id="PF00400">
    <property type="entry name" value="WD40"/>
    <property type="match status" value="6"/>
</dbReference>
<name>A0ABW5A330_9BACL</name>
<proteinExistence type="predicted"/>
<dbReference type="InterPro" id="IPR019775">
    <property type="entry name" value="WD40_repeat_CS"/>
</dbReference>
<evidence type="ECO:0000313" key="4">
    <source>
        <dbReference type="EMBL" id="MFD2172221.1"/>
    </source>
</evidence>
<dbReference type="PANTHER" id="PTHR19848:SF8">
    <property type="entry name" value="F-BOX AND WD REPEAT DOMAIN CONTAINING 7"/>
    <property type="match status" value="1"/>
</dbReference>
<keyword evidence="2" id="KW-0677">Repeat</keyword>
<dbReference type="PROSITE" id="PS00678">
    <property type="entry name" value="WD_REPEATS_1"/>
    <property type="match status" value="1"/>
</dbReference>
<dbReference type="RefSeq" id="WP_386049610.1">
    <property type="nucleotide sequence ID" value="NZ_JBHUIO010000019.1"/>
</dbReference>
<dbReference type="InterPro" id="IPR036322">
    <property type="entry name" value="WD40_repeat_dom_sf"/>
</dbReference>
<dbReference type="InterPro" id="IPR001680">
    <property type="entry name" value="WD40_rpt"/>
</dbReference>
<dbReference type="PROSITE" id="PS50294">
    <property type="entry name" value="WD_REPEATS_REGION"/>
    <property type="match status" value="2"/>
</dbReference>
<accession>A0ABW5A330</accession>
<evidence type="ECO:0000256" key="3">
    <source>
        <dbReference type="PROSITE-ProRule" id="PRU00221"/>
    </source>
</evidence>
<dbReference type="PROSITE" id="PS50082">
    <property type="entry name" value="WD_REPEATS_2"/>
    <property type="match status" value="5"/>
</dbReference>
<feature type="repeat" description="WD" evidence="3">
    <location>
        <begin position="206"/>
        <end position="247"/>
    </location>
</feature>
<reference evidence="5" key="1">
    <citation type="journal article" date="2019" name="Int. J. Syst. Evol. Microbiol.">
        <title>The Global Catalogue of Microorganisms (GCM) 10K type strain sequencing project: providing services to taxonomists for standard genome sequencing and annotation.</title>
        <authorList>
            <consortium name="The Broad Institute Genomics Platform"/>
            <consortium name="The Broad Institute Genome Sequencing Center for Infectious Disease"/>
            <person name="Wu L."/>
            <person name="Ma J."/>
        </authorList>
    </citation>
    <scope>NUCLEOTIDE SEQUENCE [LARGE SCALE GENOMIC DNA]</scope>
    <source>
        <strain evidence="5">CGMCC 1.13574</strain>
    </source>
</reference>
<dbReference type="SMART" id="SM00564">
    <property type="entry name" value="PQQ"/>
    <property type="match status" value="3"/>
</dbReference>
<dbReference type="Proteomes" id="UP001597343">
    <property type="component" value="Unassembled WGS sequence"/>
</dbReference>
<dbReference type="PANTHER" id="PTHR19848">
    <property type="entry name" value="WD40 REPEAT PROTEIN"/>
    <property type="match status" value="1"/>
</dbReference>
<feature type="repeat" description="WD" evidence="3">
    <location>
        <begin position="124"/>
        <end position="163"/>
    </location>
</feature>
<dbReference type="Gene3D" id="2.130.10.10">
    <property type="entry name" value="YVTN repeat-like/Quinoprotein amine dehydrogenase"/>
    <property type="match status" value="3"/>
</dbReference>
<dbReference type="InterPro" id="IPR015943">
    <property type="entry name" value="WD40/YVTN_repeat-like_dom_sf"/>
</dbReference>
<protein>
    <submittedName>
        <fullName evidence="4">WD40 repeat domain-containing protein</fullName>
    </submittedName>
</protein>
<dbReference type="EMBL" id="JBHUIO010000019">
    <property type="protein sequence ID" value="MFD2172221.1"/>
    <property type="molecule type" value="Genomic_DNA"/>
</dbReference>
<comment type="caution">
    <text evidence="4">The sequence shown here is derived from an EMBL/GenBank/DDBJ whole genome shotgun (WGS) entry which is preliminary data.</text>
</comment>
<dbReference type="InterPro" id="IPR018391">
    <property type="entry name" value="PQQ_b-propeller_rpt"/>
</dbReference>
<evidence type="ECO:0000313" key="5">
    <source>
        <dbReference type="Proteomes" id="UP001597343"/>
    </source>
</evidence>
<evidence type="ECO:0000256" key="2">
    <source>
        <dbReference type="ARBA" id="ARBA00022737"/>
    </source>
</evidence>
<dbReference type="SUPFAM" id="SSF50978">
    <property type="entry name" value="WD40 repeat-like"/>
    <property type="match status" value="2"/>
</dbReference>
<gene>
    <name evidence="4" type="ORF">ACFSOY_19935</name>
</gene>
<keyword evidence="1 3" id="KW-0853">WD repeat</keyword>
<dbReference type="CDD" id="cd00200">
    <property type="entry name" value="WD40"/>
    <property type="match status" value="1"/>
</dbReference>
<keyword evidence="5" id="KW-1185">Reference proteome</keyword>
<feature type="repeat" description="WD" evidence="3">
    <location>
        <begin position="40"/>
        <end position="81"/>
    </location>
</feature>
<dbReference type="SMART" id="SM00320">
    <property type="entry name" value="WD40"/>
    <property type="match status" value="9"/>
</dbReference>
<sequence length="594" mass="65078">MHTGPITAVLASKDGKEVYTAGYGKEIYVWNRQTGQCELLGKHEHLINSLALSESGELLASASSDYTINVYDLKSRALIRTLFGHADDVEALAFAEHDTLLVSTSRDRRAMVFNLTTGAIQTVFQGHSKDVLSLWVNQGRAFTTGDDGRALIWDLATGAELGEIGPFDCELDAVSGNESIDAFAIGADDGRVMIYNASSLQLQSTLPAHDFGVKKVVFSPTGRLLLTAGYDHLIKIWSTATGELVKELSTYKYQWERALAWTTDERSILGASFGVRYCEWSLATGELISPKWELATPSINDLAISEKFEFATASDDGRFRIDGKDLGRVHGTLTNGVGISDDGQYVVWGDHASEAHIMDRTHEAQIRTIRLGSGPVNSVFFCSEDQKFYVGTYGGHVHVIDPVRAEEVVSWKAHGGAVKAVQADGQYVLTCSSDNSIHLFQKGDLKKATREFFGPTAIVNDIFLDSVNGRVISVSRDKVVRIYDLDSARIIAQHDVHRYSIKSVTVTEDGHIVSADYWGYVVIWNPRTGILTSAIRVAENGISALRRKGNSVYASSYDGGIYMISTDGTTKEELRLFQQGDPSSLPNTPNLQAI</sequence>
<evidence type="ECO:0000256" key="1">
    <source>
        <dbReference type="ARBA" id="ARBA00022574"/>
    </source>
</evidence>
<feature type="repeat" description="WD" evidence="3">
    <location>
        <begin position="1"/>
        <end position="40"/>
    </location>
</feature>
<organism evidence="4 5">
    <name type="scientific">Tumebacillus lipolyticus</name>
    <dbReference type="NCBI Taxonomy" id="1280370"/>
    <lineage>
        <taxon>Bacteria</taxon>
        <taxon>Bacillati</taxon>
        <taxon>Bacillota</taxon>
        <taxon>Bacilli</taxon>
        <taxon>Bacillales</taxon>
        <taxon>Alicyclobacillaceae</taxon>
        <taxon>Tumebacillus</taxon>
    </lineage>
</organism>